<dbReference type="Proteomes" id="UP000885847">
    <property type="component" value="Unassembled WGS sequence"/>
</dbReference>
<dbReference type="GO" id="GO:0005525">
    <property type="term" value="F:GTP binding"/>
    <property type="evidence" value="ECO:0007669"/>
    <property type="project" value="InterPro"/>
</dbReference>
<sequence length="322" mass="36530">MLIAIVGKPGSGKSTVFSAITGISGLHRASERHGIVLVPDERLDYLHKTYHPDAKKTYVHIEFLDTVKIDFSREELRVADGYLLVVDGFSREPDPEGEIRELKEEMMLKDLEIIEKRLAKLDRAFDQESVREKKILTALKELLDNGKPVSEYGELPDFLRGFNFSSGKPVICVVNSKEGIEEEEKVIEDVPVLSLQGEIEKEISELSLEERDEFYKSMGISEPAAKRVIRIIYKKLGLITFYTMNRKEVRAWSVEDGIDAKTAAGVIHSDMERGFIRAEVISFDELKSAGSEKKARKLGLYRVEGKDYPVRDGDILFIRFSV</sequence>
<dbReference type="AlphaFoldDB" id="A0A7C0VAI6"/>
<dbReference type="FunFam" id="3.10.20.30:FF:000001">
    <property type="entry name" value="Ribosome-binding ATPase YchF"/>
    <property type="match status" value="1"/>
</dbReference>
<dbReference type="InterPro" id="IPR006073">
    <property type="entry name" value="GTP-bd"/>
</dbReference>
<dbReference type="Gene3D" id="3.40.50.300">
    <property type="entry name" value="P-loop containing nucleotide triphosphate hydrolases"/>
    <property type="match status" value="1"/>
</dbReference>
<dbReference type="Pfam" id="PF06071">
    <property type="entry name" value="YchF-GTPase_C"/>
    <property type="match status" value="1"/>
</dbReference>
<dbReference type="SUPFAM" id="SSF81271">
    <property type="entry name" value="TGS-like"/>
    <property type="match status" value="1"/>
</dbReference>
<dbReference type="SUPFAM" id="SSF52540">
    <property type="entry name" value="P-loop containing nucleoside triphosphate hydrolases"/>
    <property type="match status" value="1"/>
</dbReference>
<dbReference type="Gene3D" id="1.10.150.300">
    <property type="entry name" value="TGS-like domain"/>
    <property type="match status" value="1"/>
</dbReference>
<feature type="domain" description="TGS" evidence="3">
    <location>
        <begin position="237"/>
        <end position="320"/>
    </location>
</feature>
<organism evidence="4">
    <name type="scientific">candidate division WOR-3 bacterium</name>
    <dbReference type="NCBI Taxonomy" id="2052148"/>
    <lineage>
        <taxon>Bacteria</taxon>
        <taxon>Bacteria division WOR-3</taxon>
    </lineage>
</organism>
<keyword evidence="2" id="KW-0067">ATP-binding</keyword>
<reference evidence="4" key="1">
    <citation type="journal article" date="2020" name="mSystems">
        <title>Genome- and Community-Level Interaction Insights into Carbon Utilization and Element Cycling Functions of Hydrothermarchaeota in Hydrothermal Sediment.</title>
        <authorList>
            <person name="Zhou Z."/>
            <person name="Liu Y."/>
            <person name="Xu W."/>
            <person name="Pan J."/>
            <person name="Luo Z.H."/>
            <person name="Li M."/>
        </authorList>
    </citation>
    <scope>NUCLEOTIDE SEQUENCE [LARGE SCALE GENOMIC DNA]</scope>
    <source>
        <strain evidence="4">HyVt-102</strain>
    </source>
</reference>
<dbReference type="InterPro" id="IPR012676">
    <property type="entry name" value="TGS-like"/>
</dbReference>
<dbReference type="Pfam" id="PF01926">
    <property type="entry name" value="MMR_HSR1"/>
    <property type="match status" value="1"/>
</dbReference>
<dbReference type="GO" id="GO:0016887">
    <property type="term" value="F:ATP hydrolysis activity"/>
    <property type="evidence" value="ECO:0007669"/>
    <property type="project" value="TreeGrafter"/>
</dbReference>
<protein>
    <submittedName>
        <fullName evidence="4">Redox-regulated ATPase YchF</fullName>
    </submittedName>
</protein>
<dbReference type="InterPro" id="IPR023192">
    <property type="entry name" value="TGS-like_dom_sf"/>
</dbReference>
<evidence type="ECO:0000256" key="2">
    <source>
        <dbReference type="ARBA" id="ARBA00022840"/>
    </source>
</evidence>
<dbReference type="InterPro" id="IPR027417">
    <property type="entry name" value="P-loop_NTPase"/>
</dbReference>
<dbReference type="InterPro" id="IPR004095">
    <property type="entry name" value="TGS"/>
</dbReference>
<dbReference type="EMBL" id="DQWE01000212">
    <property type="protein sequence ID" value="HDI83016.1"/>
    <property type="molecule type" value="Genomic_DNA"/>
</dbReference>
<dbReference type="PROSITE" id="PS51880">
    <property type="entry name" value="TGS"/>
    <property type="match status" value="1"/>
</dbReference>
<evidence type="ECO:0000313" key="4">
    <source>
        <dbReference type="EMBL" id="HDI83016.1"/>
    </source>
</evidence>
<evidence type="ECO:0000256" key="1">
    <source>
        <dbReference type="ARBA" id="ARBA00022741"/>
    </source>
</evidence>
<proteinExistence type="predicted"/>
<dbReference type="InterPro" id="IPR012675">
    <property type="entry name" value="Beta-grasp_dom_sf"/>
</dbReference>
<dbReference type="GO" id="GO:0005737">
    <property type="term" value="C:cytoplasm"/>
    <property type="evidence" value="ECO:0007669"/>
    <property type="project" value="TreeGrafter"/>
</dbReference>
<dbReference type="InterPro" id="IPR013029">
    <property type="entry name" value="YchF_C"/>
</dbReference>
<dbReference type="GO" id="GO:0005524">
    <property type="term" value="F:ATP binding"/>
    <property type="evidence" value="ECO:0007669"/>
    <property type="project" value="UniProtKB-KW"/>
</dbReference>
<keyword evidence="1" id="KW-0547">Nucleotide-binding</keyword>
<evidence type="ECO:0000259" key="3">
    <source>
        <dbReference type="PROSITE" id="PS51880"/>
    </source>
</evidence>
<comment type="caution">
    <text evidence="4">The sequence shown here is derived from an EMBL/GenBank/DDBJ whole genome shotgun (WGS) entry which is preliminary data.</text>
</comment>
<dbReference type="PANTHER" id="PTHR23305">
    <property type="entry name" value="OBG GTPASE FAMILY"/>
    <property type="match status" value="1"/>
</dbReference>
<dbReference type="Gene3D" id="3.10.20.30">
    <property type="match status" value="1"/>
</dbReference>
<name>A0A7C0VAI6_UNCW3</name>
<accession>A0A7C0VAI6</accession>
<gene>
    <name evidence="4" type="primary">ychF</name>
    <name evidence="4" type="ORF">ENF18_04410</name>
</gene>
<dbReference type="PANTHER" id="PTHR23305:SF18">
    <property type="entry name" value="OBG-TYPE G DOMAIN-CONTAINING PROTEIN"/>
    <property type="match status" value="1"/>
</dbReference>